<evidence type="ECO:0000313" key="3">
    <source>
        <dbReference type="Proteomes" id="UP000054248"/>
    </source>
</evidence>
<dbReference type="EMBL" id="KN823560">
    <property type="protein sequence ID" value="KIO16460.1"/>
    <property type="molecule type" value="Genomic_DNA"/>
</dbReference>
<accession>A0A0C3PPN4</accession>
<feature type="region of interest" description="Disordered" evidence="1">
    <location>
        <begin position="475"/>
        <end position="519"/>
    </location>
</feature>
<dbReference type="HOGENOM" id="CLU_441595_0_0_1"/>
<name>A0A0C3PPN4_9AGAM</name>
<reference evidence="3" key="2">
    <citation type="submission" date="2015-01" db="EMBL/GenBank/DDBJ databases">
        <title>Evolutionary Origins and Diversification of the Mycorrhizal Mutualists.</title>
        <authorList>
            <consortium name="DOE Joint Genome Institute"/>
            <consortium name="Mycorrhizal Genomics Consortium"/>
            <person name="Kohler A."/>
            <person name="Kuo A."/>
            <person name="Nagy L.G."/>
            <person name="Floudas D."/>
            <person name="Copeland A."/>
            <person name="Barry K.W."/>
            <person name="Cichocki N."/>
            <person name="Veneault-Fourrey C."/>
            <person name="LaButti K."/>
            <person name="Lindquist E.A."/>
            <person name="Lipzen A."/>
            <person name="Lundell T."/>
            <person name="Morin E."/>
            <person name="Murat C."/>
            <person name="Riley R."/>
            <person name="Ohm R."/>
            <person name="Sun H."/>
            <person name="Tunlid A."/>
            <person name="Henrissat B."/>
            <person name="Grigoriev I.V."/>
            <person name="Hibbett D.S."/>
            <person name="Martin F."/>
        </authorList>
    </citation>
    <scope>NUCLEOTIDE SEQUENCE [LARGE SCALE GENOMIC DNA]</scope>
    <source>
        <strain evidence="3">MUT 4182</strain>
    </source>
</reference>
<protein>
    <submittedName>
        <fullName evidence="2">Uncharacterized protein</fullName>
    </submittedName>
</protein>
<gene>
    <name evidence="2" type="ORF">M407DRAFT_33896</name>
</gene>
<dbReference type="Proteomes" id="UP000054248">
    <property type="component" value="Unassembled WGS sequence"/>
</dbReference>
<keyword evidence="3" id="KW-1185">Reference proteome</keyword>
<organism evidence="2 3">
    <name type="scientific">Tulasnella calospora MUT 4182</name>
    <dbReference type="NCBI Taxonomy" id="1051891"/>
    <lineage>
        <taxon>Eukaryota</taxon>
        <taxon>Fungi</taxon>
        <taxon>Dikarya</taxon>
        <taxon>Basidiomycota</taxon>
        <taxon>Agaricomycotina</taxon>
        <taxon>Agaricomycetes</taxon>
        <taxon>Cantharellales</taxon>
        <taxon>Tulasnellaceae</taxon>
        <taxon>Tulasnella</taxon>
    </lineage>
</organism>
<dbReference type="AlphaFoldDB" id="A0A0C3PPN4"/>
<sequence>MEMGSKDSKLDSLLHALSSIQSGLTNPNLDRSNPEIKLAIDALAVICETFRPLFEDHAGDAATGQANTEARQESPRLDPAASAKDVAMGGKAVAPTRPPSPDGRKPTDHASPVLIDQATEVATEVEAYQSEFVTSRRGDALKHSSSAWTTYVKVTLTWACVKVTLTWACVNHPGGLHVRATISHEQLQKRVPELWTTAFGVYEEIEKDFEGSTPEDMKRLAESLITACQSSKDQSQVGELTEEFKAWLTDMVVGNTTTTMPASQETMPTPTWGGARQQLAFQDSNWDRLTGSIVKDPSEPTEKVIQVPAQEAWVVTGVCDLHAEMCRLADETRDRYHENAAYYIRAVLNTFFRPYLDGEEETFKVITKSLGIVWKASDYGNDVTHLCHGAQCRQGSVKSVNDWGPTTPQPKGFLQQKCPKLPEMFNDVLDAVKSHIKLPVPDDQEGNETVDGTGPQEGEDVEMADLEQPIQPLQLLQEPQMQGNVQKRPAEEEDEWARKRRRIQQEDEKGSTGLQGGEEDASRIEASVYFLRHQVCKQMRLLEEGRSTKVDLDLVTTIKLYLEWTKNSKWFIERMRLALQTILTTEAVVDPDPAQSQSHKSIELSIPNLIAILKNILEN</sequence>
<reference evidence="2 3" key="1">
    <citation type="submission" date="2014-04" db="EMBL/GenBank/DDBJ databases">
        <authorList>
            <consortium name="DOE Joint Genome Institute"/>
            <person name="Kuo A."/>
            <person name="Girlanda M."/>
            <person name="Perotto S."/>
            <person name="Kohler A."/>
            <person name="Nagy L.G."/>
            <person name="Floudas D."/>
            <person name="Copeland A."/>
            <person name="Barry K.W."/>
            <person name="Cichocki N."/>
            <person name="Veneault-Fourrey C."/>
            <person name="LaButti K."/>
            <person name="Lindquist E.A."/>
            <person name="Lipzen A."/>
            <person name="Lundell T."/>
            <person name="Morin E."/>
            <person name="Murat C."/>
            <person name="Sun H."/>
            <person name="Tunlid A."/>
            <person name="Henrissat B."/>
            <person name="Grigoriev I.V."/>
            <person name="Hibbett D.S."/>
            <person name="Martin F."/>
            <person name="Nordberg H.P."/>
            <person name="Cantor M.N."/>
            <person name="Hua S.X."/>
        </authorList>
    </citation>
    <scope>NUCLEOTIDE SEQUENCE [LARGE SCALE GENOMIC DNA]</scope>
    <source>
        <strain evidence="2 3">MUT 4182</strain>
    </source>
</reference>
<proteinExistence type="predicted"/>
<feature type="region of interest" description="Disordered" evidence="1">
    <location>
        <begin position="438"/>
        <end position="458"/>
    </location>
</feature>
<evidence type="ECO:0000313" key="2">
    <source>
        <dbReference type="EMBL" id="KIO16460.1"/>
    </source>
</evidence>
<feature type="region of interest" description="Disordered" evidence="1">
    <location>
        <begin position="60"/>
        <end position="110"/>
    </location>
</feature>
<evidence type="ECO:0000256" key="1">
    <source>
        <dbReference type="SAM" id="MobiDB-lite"/>
    </source>
</evidence>